<sequence>MEEVQYQEKWKQTDRFALNAGRNSSDFDTVLVHSCCSWTLECINSVLEQIIGSARSTRKRLRVNFELRLIAPVISSREHAARCRSCISFLARARIKSPRGLWFLQCHEIVLKSSQPIQAPLRSEHVRCGTKPPRVGGMLRLQRVLGVLADKNPR</sequence>
<evidence type="ECO:0000313" key="2">
    <source>
        <dbReference type="Proteomes" id="UP000799767"/>
    </source>
</evidence>
<name>A0A6A6PJX9_9PEZI</name>
<evidence type="ECO:0000313" key="1">
    <source>
        <dbReference type="EMBL" id="KAF2480235.1"/>
    </source>
</evidence>
<gene>
    <name evidence="1" type="ORF">BDY17DRAFT_34670</name>
</gene>
<dbReference type="EMBL" id="MU001640">
    <property type="protein sequence ID" value="KAF2480235.1"/>
    <property type="molecule type" value="Genomic_DNA"/>
</dbReference>
<protein>
    <submittedName>
        <fullName evidence="1">Uncharacterized protein</fullName>
    </submittedName>
</protein>
<dbReference type="RefSeq" id="XP_033586805.1">
    <property type="nucleotide sequence ID" value="XM_033738111.1"/>
</dbReference>
<proteinExistence type="predicted"/>
<accession>A0A6A6PJX9</accession>
<organism evidence="1 2">
    <name type="scientific">Neohortaea acidophila</name>
    <dbReference type="NCBI Taxonomy" id="245834"/>
    <lineage>
        <taxon>Eukaryota</taxon>
        <taxon>Fungi</taxon>
        <taxon>Dikarya</taxon>
        <taxon>Ascomycota</taxon>
        <taxon>Pezizomycotina</taxon>
        <taxon>Dothideomycetes</taxon>
        <taxon>Dothideomycetidae</taxon>
        <taxon>Mycosphaerellales</taxon>
        <taxon>Teratosphaeriaceae</taxon>
        <taxon>Neohortaea</taxon>
    </lineage>
</organism>
<keyword evidence="2" id="KW-1185">Reference proteome</keyword>
<dbReference type="AlphaFoldDB" id="A0A6A6PJX9"/>
<dbReference type="Proteomes" id="UP000799767">
    <property type="component" value="Unassembled WGS sequence"/>
</dbReference>
<reference evidence="1" key="1">
    <citation type="journal article" date="2020" name="Stud. Mycol.">
        <title>101 Dothideomycetes genomes: a test case for predicting lifestyles and emergence of pathogens.</title>
        <authorList>
            <person name="Haridas S."/>
            <person name="Albert R."/>
            <person name="Binder M."/>
            <person name="Bloem J."/>
            <person name="Labutti K."/>
            <person name="Salamov A."/>
            <person name="Andreopoulos B."/>
            <person name="Baker S."/>
            <person name="Barry K."/>
            <person name="Bills G."/>
            <person name="Bluhm B."/>
            <person name="Cannon C."/>
            <person name="Castanera R."/>
            <person name="Culley D."/>
            <person name="Daum C."/>
            <person name="Ezra D."/>
            <person name="Gonzalez J."/>
            <person name="Henrissat B."/>
            <person name="Kuo A."/>
            <person name="Liang C."/>
            <person name="Lipzen A."/>
            <person name="Lutzoni F."/>
            <person name="Magnuson J."/>
            <person name="Mondo S."/>
            <person name="Nolan M."/>
            <person name="Ohm R."/>
            <person name="Pangilinan J."/>
            <person name="Park H.-J."/>
            <person name="Ramirez L."/>
            <person name="Alfaro M."/>
            <person name="Sun H."/>
            <person name="Tritt A."/>
            <person name="Yoshinaga Y."/>
            <person name="Zwiers L.-H."/>
            <person name="Turgeon B."/>
            <person name="Goodwin S."/>
            <person name="Spatafora J."/>
            <person name="Crous P."/>
            <person name="Grigoriev I."/>
        </authorList>
    </citation>
    <scope>NUCLEOTIDE SEQUENCE</scope>
    <source>
        <strain evidence="1">CBS 113389</strain>
    </source>
</reference>
<dbReference type="GeneID" id="54479113"/>